<dbReference type="STRING" id="1157616.A0A1Z5THN6"/>
<comment type="caution">
    <text evidence="4">The sequence shown here is derived from an EMBL/GenBank/DDBJ whole genome shotgun (WGS) entry which is preliminary data.</text>
</comment>
<proteinExistence type="predicted"/>
<dbReference type="AlphaFoldDB" id="A0A1Z5THN6"/>
<accession>A0A1Z5THN6</accession>
<evidence type="ECO:0000259" key="3">
    <source>
        <dbReference type="Pfam" id="PF23155"/>
    </source>
</evidence>
<keyword evidence="5" id="KW-1185">Reference proteome</keyword>
<dbReference type="InParanoid" id="A0A1Z5THN6"/>
<dbReference type="PANTHER" id="PTHR38117:SF2">
    <property type="entry name" value="NACHT AND WD40 DOMAIN PROTEIN"/>
    <property type="match status" value="1"/>
</dbReference>
<evidence type="ECO:0000313" key="5">
    <source>
        <dbReference type="Proteomes" id="UP000194280"/>
    </source>
</evidence>
<feature type="compositionally biased region" description="Polar residues" evidence="2">
    <location>
        <begin position="408"/>
        <end position="419"/>
    </location>
</feature>
<protein>
    <recommendedName>
        <fullName evidence="3">DUF7053 domain-containing protein</fullName>
    </recommendedName>
</protein>
<feature type="region of interest" description="Disordered" evidence="2">
    <location>
        <begin position="177"/>
        <end position="209"/>
    </location>
</feature>
<feature type="region of interest" description="Disordered" evidence="2">
    <location>
        <begin position="511"/>
        <end position="550"/>
    </location>
</feature>
<dbReference type="EMBL" id="MUNK01000044">
    <property type="protein sequence ID" value="OTA35495.1"/>
    <property type="molecule type" value="Genomic_DNA"/>
</dbReference>
<name>A0A1Z5THN6_HORWE</name>
<dbReference type="VEuPathDB" id="FungiDB:BTJ68_03843"/>
<feature type="compositionally biased region" description="Pro residues" evidence="2">
    <location>
        <begin position="534"/>
        <end position="543"/>
    </location>
</feature>
<feature type="region of interest" description="Disordered" evidence="2">
    <location>
        <begin position="391"/>
        <end position="482"/>
    </location>
</feature>
<keyword evidence="1" id="KW-0175">Coiled coil</keyword>
<dbReference type="PANTHER" id="PTHR38117">
    <property type="entry name" value="NACHT AND WD40 DOMAIN PROTEIN"/>
    <property type="match status" value="1"/>
</dbReference>
<evidence type="ECO:0000313" key="4">
    <source>
        <dbReference type="EMBL" id="OTA35495.1"/>
    </source>
</evidence>
<evidence type="ECO:0000256" key="1">
    <source>
        <dbReference type="SAM" id="Coils"/>
    </source>
</evidence>
<gene>
    <name evidence="4" type="ORF">BTJ68_03843</name>
</gene>
<feature type="domain" description="DUF7053" evidence="3">
    <location>
        <begin position="3"/>
        <end position="172"/>
    </location>
</feature>
<organism evidence="4 5">
    <name type="scientific">Hortaea werneckii EXF-2000</name>
    <dbReference type="NCBI Taxonomy" id="1157616"/>
    <lineage>
        <taxon>Eukaryota</taxon>
        <taxon>Fungi</taxon>
        <taxon>Dikarya</taxon>
        <taxon>Ascomycota</taxon>
        <taxon>Pezizomycotina</taxon>
        <taxon>Dothideomycetes</taxon>
        <taxon>Dothideomycetidae</taxon>
        <taxon>Mycosphaerellales</taxon>
        <taxon>Teratosphaeriaceae</taxon>
        <taxon>Hortaea</taxon>
    </lineage>
</organism>
<feature type="coiled-coil region" evidence="1">
    <location>
        <begin position="361"/>
        <end position="388"/>
    </location>
</feature>
<feature type="region of interest" description="Disordered" evidence="2">
    <location>
        <begin position="740"/>
        <end position="829"/>
    </location>
</feature>
<reference evidence="4 5" key="1">
    <citation type="submission" date="2017-01" db="EMBL/GenBank/DDBJ databases">
        <title>The recent genome duplication of the halophilic yeast Hortaea werneckii: insights from long-read sequencing.</title>
        <authorList>
            <person name="Sinha S."/>
            <person name="Flibotte S."/>
            <person name="Neira M."/>
            <person name="Lenassi M."/>
            <person name="Gostincar C."/>
            <person name="Stajich J.E."/>
            <person name="Nislow C.E."/>
        </authorList>
    </citation>
    <scope>NUCLEOTIDE SEQUENCE [LARGE SCALE GENOMIC DNA]</scope>
    <source>
        <strain evidence="4 5">EXF-2000</strain>
    </source>
</reference>
<sequence length="854" mass="91967">MEKTSHMTNVTPLPGSVDREVVVRFLHDHVGMIELNPLVINQGPTSPPPGATEEEQRVMKWYAITDEISYLPGGWAKSEVTYKGGFYDLDYGLQTHVFAPAGVEIKGMWKVGGNMPGEPAQPAELGVELPKEGLYLREDVELKCNFLLTSFVKKNLKKSHQKLVDELIEKANNQQYAERTGPSDDTAHGSAALSQSLDQKPLPEEPCSCSGSGHDVMCPNYSRATGTASHLPATFSRSAPGWNGSCLAPTAIFAMAMIGQAIDYPIRKSNKEPEWSSICNNVFDQYLDTDDLFGGFDAEGRGRSSSNDSGNLFEFSTGSEQSHQTGATSPIPFWEDELVVAKRVVRTPVVEAKQPKAKEPVDFWTKKLKALERNAAESERRQQTLRAAKSHPDFLSLGGCPSPPALPSSPTDQSFSVQRQRSRFAANGKRHASQARSLSRGRPTGVTKSTAAGIGAGSTVNPYATVRKAPPSTSPGKMMNPSRYRAGFKDVWAEKTANSPHKFNLKVACQAPPDSPPPSANQHDDGGFMSAFGSPPPFIPMPPSNINGQLSPLTRTLQQAHLHTPTATPALNANAAAHASNSYFEHDPSLQASNIFATQTVPLNDTAPLYPERTSSFAANNVQAFDFGFSSSPDLDSWNAEPFSGSANSNYNANPLSSQDPFADLDSVLPSTEPHEVSLAGLSISCDPSLVSGAFSPFDLNPPAPMTIYDPRPPAVGPYCIPGPGYATMPATPRHCRAEARRCSDSPEPAMTDVRSRRSASRTRRSASRHRRTKSTNSTPRHPQNADKGGFVNFTPSDSNKILSGVAPSGSSKTKARREKEAADKRRRLSQAAMRAVAEAGGNVEALAKAGLLA</sequence>
<evidence type="ECO:0000256" key="2">
    <source>
        <dbReference type="SAM" id="MobiDB-lite"/>
    </source>
</evidence>
<dbReference type="Pfam" id="PF23155">
    <property type="entry name" value="DUF7053"/>
    <property type="match status" value="1"/>
</dbReference>
<feature type="compositionally biased region" description="Basic residues" evidence="2">
    <location>
        <begin position="757"/>
        <end position="774"/>
    </location>
</feature>
<dbReference type="OrthoDB" id="2575228at2759"/>
<dbReference type="Proteomes" id="UP000194280">
    <property type="component" value="Unassembled WGS sequence"/>
</dbReference>
<dbReference type="InterPro" id="IPR055481">
    <property type="entry name" value="DUF7053"/>
</dbReference>